<feature type="transmembrane region" description="Helical" evidence="7">
    <location>
        <begin position="185"/>
        <end position="203"/>
    </location>
</feature>
<feature type="binding site" evidence="6">
    <location>
        <position position="184"/>
    </location>
    <ligand>
        <name>Zn(2+)</name>
        <dbReference type="ChEBI" id="CHEBI:29105"/>
    </ligand>
</feature>
<dbReference type="InterPro" id="IPR005744">
    <property type="entry name" value="Hy-lIII"/>
</dbReference>
<name>A0A498R1D3_9FIRM</name>
<dbReference type="NCBIfam" id="TIGR01065">
    <property type="entry name" value="hlyIII"/>
    <property type="match status" value="1"/>
</dbReference>
<reference evidence="8 9" key="1">
    <citation type="submission" date="2018-06" db="EMBL/GenBank/DDBJ databases">
        <authorList>
            <person name="Strepis N."/>
        </authorList>
    </citation>
    <scope>NUCLEOTIDE SEQUENCE [LARGE SCALE GENOMIC DNA]</scope>
    <source>
        <strain evidence="8">LUCI</strain>
    </source>
</reference>
<feature type="transmembrane region" description="Helical" evidence="7">
    <location>
        <begin position="34"/>
        <end position="54"/>
    </location>
</feature>
<feature type="binding site" evidence="6">
    <location>
        <position position="58"/>
    </location>
    <ligand>
        <name>Zn(2+)</name>
        <dbReference type="ChEBI" id="CHEBI:29105"/>
    </ligand>
</feature>
<evidence type="ECO:0000256" key="3">
    <source>
        <dbReference type="ARBA" id="ARBA00022692"/>
    </source>
</evidence>
<keyword evidence="3 7" id="KW-0812">Transmembrane</keyword>
<keyword evidence="4 7" id="KW-1133">Transmembrane helix</keyword>
<keyword evidence="9" id="KW-1185">Reference proteome</keyword>
<protein>
    <submittedName>
        <fullName evidence="8">Hly-iii</fullName>
    </submittedName>
</protein>
<feature type="transmembrane region" description="Helical" evidence="7">
    <location>
        <begin position="75"/>
        <end position="93"/>
    </location>
</feature>
<dbReference type="EMBL" id="UPPP01000053">
    <property type="protein sequence ID" value="VBB05151.1"/>
    <property type="molecule type" value="Genomic_DNA"/>
</dbReference>
<sequence length="209" mass="23408">MEELWNAITHGIGAVLALAGLVVLVVSASFYGNVWHIVSFSIYGATLLLLYLASTLYHSFQKEKVKYVFKIIDHSAIYLFIAGTYTPFTLVLLHGVWGWSIFATIWALAVAGIVFKIFFVKKFKILSTLCYVGMGWFVLIAVKPLIASLPTVGLYWLVLGGLFYTVGTVFYLWRRLPYHHTVWHLFVMAGSAAHFIVVLLYVLPVPVAA</sequence>
<dbReference type="OrthoDB" id="9813689at2"/>
<dbReference type="GO" id="GO:0012505">
    <property type="term" value="C:endomembrane system"/>
    <property type="evidence" value="ECO:0007669"/>
    <property type="project" value="UniProtKB-SubCell"/>
</dbReference>
<dbReference type="AlphaFoldDB" id="A0A498R1D3"/>
<accession>A0A498R1D3</accession>
<evidence type="ECO:0000256" key="2">
    <source>
        <dbReference type="ARBA" id="ARBA00008488"/>
    </source>
</evidence>
<keyword evidence="6" id="KW-0479">Metal-binding</keyword>
<evidence type="ECO:0000256" key="5">
    <source>
        <dbReference type="ARBA" id="ARBA00023136"/>
    </source>
</evidence>
<feature type="transmembrane region" description="Helical" evidence="7">
    <location>
        <begin position="126"/>
        <end position="147"/>
    </location>
</feature>
<dbReference type="GO" id="GO:0140911">
    <property type="term" value="F:pore-forming activity"/>
    <property type="evidence" value="ECO:0007669"/>
    <property type="project" value="InterPro"/>
</dbReference>
<dbReference type="GO" id="GO:0046872">
    <property type="term" value="F:metal ion binding"/>
    <property type="evidence" value="ECO:0007669"/>
    <property type="project" value="UniProtKB-KW"/>
</dbReference>
<feature type="transmembrane region" description="Helical" evidence="7">
    <location>
        <begin position="99"/>
        <end position="119"/>
    </location>
</feature>
<comment type="similarity">
    <text evidence="2">Belongs to the UPF0073 (Hly-III) family.</text>
</comment>
<dbReference type="PANTHER" id="PTHR20855">
    <property type="entry name" value="ADIPOR/PROGESTIN RECEPTOR-RELATED"/>
    <property type="match status" value="1"/>
</dbReference>
<feature type="transmembrane region" description="Helical" evidence="7">
    <location>
        <begin position="7"/>
        <end position="28"/>
    </location>
</feature>
<evidence type="ECO:0000256" key="6">
    <source>
        <dbReference type="PIRSR" id="PIRSR604254-1"/>
    </source>
</evidence>
<keyword evidence="5 7" id="KW-0472">Membrane</keyword>
<feature type="transmembrane region" description="Helical" evidence="7">
    <location>
        <begin position="153"/>
        <end position="173"/>
    </location>
</feature>
<evidence type="ECO:0000256" key="4">
    <source>
        <dbReference type="ARBA" id="ARBA00022989"/>
    </source>
</evidence>
<gene>
    <name evidence="8" type="ORF">LUCI_0358</name>
</gene>
<keyword evidence="6" id="KW-0862">Zinc</keyword>
<evidence type="ECO:0000313" key="9">
    <source>
        <dbReference type="Proteomes" id="UP000277811"/>
    </source>
</evidence>
<comment type="subcellular location">
    <subcellularLocation>
        <location evidence="1">Endomembrane system</location>
        <topology evidence="1">Multi-pass membrane protein</topology>
    </subcellularLocation>
</comment>
<dbReference type="GO" id="GO:0016020">
    <property type="term" value="C:membrane"/>
    <property type="evidence" value="ECO:0007669"/>
    <property type="project" value="InterPro"/>
</dbReference>
<dbReference type="PANTHER" id="PTHR20855:SF129">
    <property type="entry name" value="HEMOLYSIN-3 HOMOLOG"/>
    <property type="match status" value="1"/>
</dbReference>
<dbReference type="Pfam" id="PF03006">
    <property type="entry name" value="HlyIII"/>
    <property type="match status" value="1"/>
</dbReference>
<feature type="binding site" evidence="6">
    <location>
        <position position="180"/>
    </location>
    <ligand>
        <name>Zn(2+)</name>
        <dbReference type="ChEBI" id="CHEBI:29105"/>
    </ligand>
</feature>
<evidence type="ECO:0000256" key="7">
    <source>
        <dbReference type="SAM" id="Phobius"/>
    </source>
</evidence>
<dbReference type="RefSeq" id="WP_122626157.1">
    <property type="nucleotide sequence ID" value="NZ_UPPP01000053.1"/>
</dbReference>
<organism evidence="8 9">
    <name type="scientific">Lucifera butyrica</name>
    <dbReference type="NCBI Taxonomy" id="1351585"/>
    <lineage>
        <taxon>Bacteria</taxon>
        <taxon>Bacillati</taxon>
        <taxon>Bacillota</taxon>
        <taxon>Negativicutes</taxon>
        <taxon>Veillonellales</taxon>
        <taxon>Veillonellaceae</taxon>
        <taxon>Lucifera</taxon>
    </lineage>
</organism>
<proteinExistence type="inferred from homology"/>
<dbReference type="InterPro" id="IPR004254">
    <property type="entry name" value="AdipoR/HlyIII-related"/>
</dbReference>
<dbReference type="Proteomes" id="UP000277811">
    <property type="component" value="Unassembled WGS sequence"/>
</dbReference>
<evidence type="ECO:0000313" key="8">
    <source>
        <dbReference type="EMBL" id="VBB05151.1"/>
    </source>
</evidence>
<evidence type="ECO:0000256" key="1">
    <source>
        <dbReference type="ARBA" id="ARBA00004127"/>
    </source>
</evidence>